<dbReference type="InterPro" id="IPR043502">
    <property type="entry name" value="DNA/RNA_pol_sf"/>
</dbReference>
<protein>
    <recommendedName>
        <fullName evidence="1">Reverse transcriptase domain-containing protein</fullName>
    </recommendedName>
</protein>
<gene>
    <name evidence="2" type="ORF">Sangu_2154500</name>
</gene>
<dbReference type="PANTHER" id="PTHR24559:SF444">
    <property type="entry name" value="REVERSE TRANSCRIPTASE DOMAIN-CONTAINING PROTEIN"/>
    <property type="match status" value="1"/>
</dbReference>
<organism evidence="2">
    <name type="scientific">Sesamum angustifolium</name>
    <dbReference type="NCBI Taxonomy" id="2727405"/>
    <lineage>
        <taxon>Eukaryota</taxon>
        <taxon>Viridiplantae</taxon>
        <taxon>Streptophyta</taxon>
        <taxon>Embryophyta</taxon>
        <taxon>Tracheophyta</taxon>
        <taxon>Spermatophyta</taxon>
        <taxon>Magnoliopsida</taxon>
        <taxon>eudicotyledons</taxon>
        <taxon>Gunneridae</taxon>
        <taxon>Pentapetalae</taxon>
        <taxon>asterids</taxon>
        <taxon>lamiids</taxon>
        <taxon>Lamiales</taxon>
        <taxon>Pedaliaceae</taxon>
        <taxon>Sesamum</taxon>
    </lineage>
</organism>
<evidence type="ECO:0000259" key="1">
    <source>
        <dbReference type="Pfam" id="PF00078"/>
    </source>
</evidence>
<proteinExistence type="predicted"/>
<dbReference type="InterPro" id="IPR053134">
    <property type="entry name" value="RNA-dir_DNA_polymerase"/>
</dbReference>
<sequence length="429" mass="48425">MTGKAEVTDPPRNGVIRMIAGGLVDGDSQRARKTQHEITSSFSGGVSIFRGSPDQDLGSRRPTESTLEAELENNNALLANYEIERVFIDSGNSTDILFGQTYDQMQLGGAPLEAVDTTLYGFAGEVVDPRGVVSCPLTLGTTPLWKTCLLKFLVEDIPSVYNEKDLVPSPKPDEETPVTVEPVEELLTIELAPCDLGKVTKVGSKMTENVRNQIINYLRKNKDIFAWTPQDLEGIDPGVTTNHLNLDPSAKPVKKKKSHFGPEKDRIIHGEVKKLLSTRHIKEIQFPKWFSNVPNKEWSKDFYPLHRIDQLVDSTSRCELLSMMDASQGYHQIMLAPKDHKRVNFVTSDGTFCCVAMPFGLKNVGATYQKLVDKIFRPQLGRNMEVYVDDMLVKRKESRNHVEYLEETFAVLRKYRLKLKPQKMRIWGQ</sequence>
<dbReference type="Gene3D" id="3.10.10.10">
    <property type="entry name" value="HIV Type 1 Reverse Transcriptase, subunit A, domain 1"/>
    <property type="match status" value="1"/>
</dbReference>
<dbReference type="PANTHER" id="PTHR24559">
    <property type="entry name" value="TRANSPOSON TY3-I GAG-POL POLYPROTEIN"/>
    <property type="match status" value="1"/>
</dbReference>
<dbReference type="AlphaFoldDB" id="A0AAW2LDD7"/>
<dbReference type="InterPro" id="IPR000477">
    <property type="entry name" value="RT_dom"/>
</dbReference>
<reference evidence="2" key="1">
    <citation type="submission" date="2020-06" db="EMBL/GenBank/DDBJ databases">
        <authorList>
            <person name="Li T."/>
            <person name="Hu X."/>
            <person name="Zhang T."/>
            <person name="Song X."/>
            <person name="Zhang H."/>
            <person name="Dai N."/>
            <person name="Sheng W."/>
            <person name="Hou X."/>
            <person name="Wei L."/>
        </authorList>
    </citation>
    <scope>NUCLEOTIDE SEQUENCE</scope>
    <source>
        <strain evidence="2">G01</strain>
        <tissue evidence="2">Leaf</tissue>
    </source>
</reference>
<dbReference type="EMBL" id="JACGWK010000014">
    <property type="protein sequence ID" value="KAL0317402.1"/>
    <property type="molecule type" value="Genomic_DNA"/>
</dbReference>
<reference evidence="2" key="2">
    <citation type="journal article" date="2024" name="Plant">
        <title>Genomic evolution and insights into agronomic trait innovations of Sesamum species.</title>
        <authorList>
            <person name="Miao H."/>
            <person name="Wang L."/>
            <person name="Qu L."/>
            <person name="Liu H."/>
            <person name="Sun Y."/>
            <person name="Le M."/>
            <person name="Wang Q."/>
            <person name="Wei S."/>
            <person name="Zheng Y."/>
            <person name="Lin W."/>
            <person name="Duan Y."/>
            <person name="Cao H."/>
            <person name="Xiong S."/>
            <person name="Wang X."/>
            <person name="Wei L."/>
            <person name="Li C."/>
            <person name="Ma Q."/>
            <person name="Ju M."/>
            <person name="Zhao R."/>
            <person name="Li G."/>
            <person name="Mu C."/>
            <person name="Tian Q."/>
            <person name="Mei H."/>
            <person name="Zhang T."/>
            <person name="Gao T."/>
            <person name="Zhang H."/>
        </authorList>
    </citation>
    <scope>NUCLEOTIDE SEQUENCE</scope>
    <source>
        <strain evidence="2">G01</strain>
    </source>
</reference>
<comment type="caution">
    <text evidence="2">The sequence shown here is derived from an EMBL/GenBank/DDBJ whole genome shotgun (WGS) entry which is preliminary data.</text>
</comment>
<dbReference type="Pfam" id="PF00078">
    <property type="entry name" value="RVT_1"/>
    <property type="match status" value="1"/>
</dbReference>
<dbReference type="Gene3D" id="3.30.70.270">
    <property type="match status" value="1"/>
</dbReference>
<evidence type="ECO:0000313" key="2">
    <source>
        <dbReference type="EMBL" id="KAL0317402.1"/>
    </source>
</evidence>
<name>A0AAW2LDD7_9LAMI</name>
<feature type="domain" description="Reverse transcriptase" evidence="1">
    <location>
        <begin position="301"/>
        <end position="427"/>
    </location>
</feature>
<dbReference type="SUPFAM" id="SSF56672">
    <property type="entry name" value="DNA/RNA polymerases"/>
    <property type="match status" value="1"/>
</dbReference>
<dbReference type="InterPro" id="IPR043128">
    <property type="entry name" value="Rev_trsase/Diguanyl_cyclase"/>
</dbReference>
<dbReference type="CDD" id="cd01647">
    <property type="entry name" value="RT_LTR"/>
    <property type="match status" value="1"/>
</dbReference>
<accession>A0AAW2LDD7</accession>